<dbReference type="AlphaFoldDB" id="A0A1B2I4Q4"/>
<feature type="domain" description="Orc1-like AAA ATPase" evidence="1">
    <location>
        <begin position="18"/>
        <end position="204"/>
    </location>
</feature>
<gene>
    <name evidence="2" type="ORF">BED41_07610</name>
</gene>
<dbReference type="KEGG" id="cpor:BED41_07610"/>
<dbReference type="InterPro" id="IPR027417">
    <property type="entry name" value="P-loop_NTPase"/>
</dbReference>
<reference evidence="2" key="1">
    <citation type="submission" date="2016-08" db="EMBL/GenBank/DDBJ databases">
        <title>Complete genome of Cloacibacillus porcorum.</title>
        <authorList>
            <person name="Looft T."/>
            <person name="Bayles D.O."/>
            <person name="Alt D.P."/>
        </authorList>
    </citation>
    <scope>NUCLEOTIDE SEQUENCE [LARGE SCALE GENOMIC DNA]</scope>
    <source>
        <strain evidence="2">CL-84</strain>
    </source>
</reference>
<evidence type="ECO:0000313" key="2">
    <source>
        <dbReference type="EMBL" id="ANZ44950.1"/>
    </source>
</evidence>
<dbReference type="PANTHER" id="PTHR34301">
    <property type="entry name" value="DNA-BINDING PROTEIN-RELATED"/>
    <property type="match status" value="1"/>
</dbReference>
<dbReference type="PANTHER" id="PTHR34301:SF8">
    <property type="entry name" value="ATPASE DOMAIN-CONTAINING PROTEIN"/>
    <property type="match status" value="1"/>
</dbReference>
<dbReference type="GeneID" id="83057716"/>
<dbReference type="Proteomes" id="UP000093044">
    <property type="component" value="Chromosome"/>
</dbReference>
<protein>
    <recommendedName>
        <fullName evidence="1">Orc1-like AAA ATPase domain-containing protein</fullName>
    </recommendedName>
</protein>
<name>A0A1B2I4Q4_9BACT</name>
<accession>A0A1B2I4Q4</accession>
<dbReference type="InterPro" id="IPR041664">
    <property type="entry name" value="AAA_16"/>
</dbReference>
<proteinExistence type="predicted"/>
<dbReference type="SUPFAM" id="SSF52540">
    <property type="entry name" value="P-loop containing nucleoside triphosphate hydrolases"/>
    <property type="match status" value="1"/>
</dbReference>
<dbReference type="Pfam" id="PF13191">
    <property type="entry name" value="AAA_16"/>
    <property type="match status" value="1"/>
</dbReference>
<evidence type="ECO:0000313" key="3">
    <source>
        <dbReference type="Proteomes" id="UP000093044"/>
    </source>
</evidence>
<evidence type="ECO:0000259" key="1">
    <source>
        <dbReference type="Pfam" id="PF13191"/>
    </source>
</evidence>
<dbReference type="Gene3D" id="3.40.50.300">
    <property type="entry name" value="P-loop containing nucleotide triphosphate hydrolases"/>
    <property type="match status" value="1"/>
</dbReference>
<dbReference type="OrthoDB" id="1550566at2"/>
<dbReference type="RefSeq" id="WP_066744556.1">
    <property type="nucleotide sequence ID" value="NZ_CP016757.1"/>
</dbReference>
<dbReference type="STRING" id="1197717.BED41_07610"/>
<organism evidence="2 3">
    <name type="scientific">Cloacibacillus porcorum</name>
    <dbReference type="NCBI Taxonomy" id="1197717"/>
    <lineage>
        <taxon>Bacteria</taxon>
        <taxon>Thermotogati</taxon>
        <taxon>Synergistota</taxon>
        <taxon>Synergistia</taxon>
        <taxon>Synergistales</taxon>
        <taxon>Synergistaceae</taxon>
        <taxon>Cloacibacillus</taxon>
    </lineage>
</organism>
<dbReference type="EMBL" id="CP016757">
    <property type="protein sequence ID" value="ANZ44950.1"/>
    <property type="molecule type" value="Genomic_DNA"/>
</dbReference>
<keyword evidence="3" id="KW-1185">Reference proteome</keyword>
<sequence>MIQINPYTPGAGLMPRCLAGRDEVLEKADETLARVAACFTARSVVYYGLRGVGKTVLLNEIEERAKDLDVFYEHIEITERGNFKSAVSLYTNKLMRRMSVIEMAKQSAGRAFGVLKAFHATYSPDGSVNFGIEGAAPPAVGVSDTGDFKNDLTELFTALGALAAKSGHGAAFFIDEIQYMTEADFEALIVALHRVSQKGYPLIVFAAGLPKIAKIAGDVKSYAERLFRFIPIGSLDSEAARLALSEPALVFDVHYDDDALDYILKETECYPYFIQEYGRQAWRQIKDHRISLLGAMAARETFERELDESFFKVRYDRATPKELAFMYAMVDCGGRECAVKDVAARLGKSVAEISTLRAQLIHKGFVYASERGEISFSVPQFNRYLERKRLL</sequence>